<keyword evidence="3" id="KW-1185">Reference proteome</keyword>
<name>A0ABR1EUY6_NECAM</name>
<evidence type="ECO:0000313" key="2">
    <source>
        <dbReference type="EMBL" id="KAK6766464.1"/>
    </source>
</evidence>
<dbReference type="InterPro" id="IPR043128">
    <property type="entry name" value="Rev_trsase/Diguanyl_cyclase"/>
</dbReference>
<dbReference type="SUPFAM" id="SSF56672">
    <property type="entry name" value="DNA/RNA polymerases"/>
    <property type="match status" value="1"/>
</dbReference>
<feature type="domain" description="Reverse transcriptase" evidence="1">
    <location>
        <begin position="76"/>
        <end position="147"/>
    </location>
</feature>
<organism evidence="2 3">
    <name type="scientific">Necator americanus</name>
    <name type="common">Human hookworm</name>
    <dbReference type="NCBI Taxonomy" id="51031"/>
    <lineage>
        <taxon>Eukaryota</taxon>
        <taxon>Metazoa</taxon>
        <taxon>Ecdysozoa</taxon>
        <taxon>Nematoda</taxon>
        <taxon>Chromadorea</taxon>
        <taxon>Rhabditida</taxon>
        <taxon>Rhabditina</taxon>
        <taxon>Rhabditomorpha</taxon>
        <taxon>Strongyloidea</taxon>
        <taxon>Ancylostomatidae</taxon>
        <taxon>Bunostominae</taxon>
        <taxon>Necator</taxon>
    </lineage>
</organism>
<evidence type="ECO:0000259" key="1">
    <source>
        <dbReference type="Pfam" id="PF00078"/>
    </source>
</evidence>
<dbReference type="Pfam" id="PF00078">
    <property type="entry name" value="RVT_1"/>
    <property type="match status" value="1"/>
</dbReference>
<dbReference type="Proteomes" id="UP001303046">
    <property type="component" value="Unassembled WGS sequence"/>
</dbReference>
<dbReference type="InterPro" id="IPR000477">
    <property type="entry name" value="RT_dom"/>
</dbReference>
<proteinExistence type="predicted"/>
<reference evidence="2 3" key="1">
    <citation type="submission" date="2023-08" db="EMBL/GenBank/DDBJ databases">
        <title>A Necator americanus chromosomal reference genome.</title>
        <authorList>
            <person name="Ilik V."/>
            <person name="Petrzelkova K.J."/>
            <person name="Pardy F."/>
            <person name="Fuh T."/>
            <person name="Niatou-Singa F.S."/>
            <person name="Gouil Q."/>
            <person name="Baker L."/>
            <person name="Ritchie M.E."/>
            <person name="Jex A.R."/>
            <person name="Gazzola D."/>
            <person name="Li H."/>
            <person name="Toshio Fujiwara R."/>
            <person name="Zhan B."/>
            <person name="Aroian R.V."/>
            <person name="Pafco B."/>
            <person name="Schwarz E.M."/>
        </authorList>
    </citation>
    <scope>NUCLEOTIDE SEQUENCE [LARGE SCALE GENOMIC DNA]</scope>
    <source>
        <strain evidence="2 3">Aroian</strain>
        <tissue evidence="2">Whole animal</tissue>
    </source>
</reference>
<sequence>MQHYRCYPCCPILLGKHREKNCSVHLAFLDLDKLSTVSHMSSYGCPRGPIEYQKNMWGGRNCFMRSLPALCGVNKQAIPCTSRGSSGFITFALLFMLCVDTITKGIQNPHLWTLLFADDIMLTSESRDDLQKQVRSWKNRLQQHGLLPVYQKLSTWSDQG</sequence>
<dbReference type="EMBL" id="JAVFWL010000006">
    <property type="protein sequence ID" value="KAK6766464.1"/>
    <property type="molecule type" value="Genomic_DNA"/>
</dbReference>
<evidence type="ECO:0000313" key="3">
    <source>
        <dbReference type="Proteomes" id="UP001303046"/>
    </source>
</evidence>
<gene>
    <name evidence="2" type="primary">Necator_chrX.g26187</name>
    <name evidence="2" type="ORF">RB195_026021</name>
</gene>
<accession>A0ABR1EUY6</accession>
<dbReference type="InterPro" id="IPR043502">
    <property type="entry name" value="DNA/RNA_pol_sf"/>
</dbReference>
<dbReference type="Gene3D" id="3.30.70.270">
    <property type="match status" value="1"/>
</dbReference>
<comment type="caution">
    <text evidence="2">The sequence shown here is derived from an EMBL/GenBank/DDBJ whole genome shotgun (WGS) entry which is preliminary data.</text>
</comment>
<protein>
    <recommendedName>
        <fullName evidence="1">Reverse transcriptase domain-containing protein</fullName>
    </recommendedName>
</protein>